<dbReference type="Proteomes" id="UP001199106">
    <property type="component" value="Unassembled WGS sequence"/>
</dbReference>
<dbReference type="AlphaFoldDB" id="A0AAD4I628"/>
<reference evidence="1" key="1">
    <citation type="submission" date="2021-07" db="EMBL/GenBank/DDBJ databases">
        <title>Genome Resource of American Ginseng Black Spot Pathogen Alternaria panax.</title>
        <authorList>
            <person name="Qiu C."/>
            <person name="Wang W."/>
            <person name="Liu Z."/>
        </authorList>
    </citation>
    <scope>NUCLEOTIDE SEQUENCE</scope>
    <source>
        <strain evidence="1">BNCC115425</strain>
    </source>
</reference>
<evidence type="ECO:0000313" key="1">
    <source>
        <dbReference type="EMBL" id="KAG9190320.1"/>
    </source>
</evidence>
<gene>
    <name evidence="1" type="ORF">G6011_08408</name>
</gene>
<comment type="caution">
    <text evidence="1">The sequence shown here is derived from an EMBL/GenBank/DDBJ whole genome shotgun (WGS) entry which is preliminary data.</text>
</comment>
<sequence>MRDFAGHFEHRISVRNGSASMTDHQGPGTPTDRIHAWLVMVGLMEGLLPDLDLAVNVMDESRVVVPWEQMSNYIYTLRLLLEYARLCDDNREQLGFSGGVGHDARQDEA</sequence>
<protein>
    <submittedName>
        <fullName evidence="1">Uncharacterized protein</fullName>
    </submittedName>
</protein>
<accession>A0AAD4I628</accession>
<organism evidence="1 2">
    <name type="scientific">Alternaria panax</name>
    <dbReference type="NCBI Taxonomy" id="48097"/>
    <lineage>
        <taxon>Eukaryota</taxon>
        <taxon>Fungi</taxon>
        <taxon>Dikarya</taxon>
        <taxon>Ascomycota</taxon>
        <taxon>Pezizomycotina</taxon>
        <taxon>Dothideomycetes</taxon>
        <taxon>Pleosporomycetidae</taxon>
        <taxon>Pleosporales</taxon>
        <taxon>Pleosporineae</taxon>
        <taxon>Pleosporaceae</taxon>
        <taxon>Alternaria</taxon>
        <taxon>Alternaria sect. Panax</taxon>
    </lineage>
</organism>
<proteinExistence type="predicted"/>
<evidence type="ECO:0000313" key="2">
    <source>
        <dbReference type="Proteomes" id="UP001199106"/>
    </source>
</evidence>
<keyword evidence="2" id="KW-1185">Reference proteome</keyword>
<name>A0AAD4I628_9PLEO</name>
<dbReference type="EMBL" id="JAANER010000004">
    <property type="protein sequence ID" value="KAG9190320.1"/>
    <property type="molecule type" value="Genomic_DNA"/>
</dbReference>